<dbReference type="RefSeq" id="WP_129886359.1">
    <property type="nucleotide sequence ID" value="NZ_CP035758.1"/>
</dbReference>
<reference evidence="1 2" key="1">
    <citation type="submission" date="2019-01" db="EMBL/GenBank/DDBJ databases">
        <title>Ktedonosporobacter rubrisoli SCAWS-G2.</title>
        <authorList>
            <person name="Huang Y."/>
            <person name="Yan B."/>
        </authorList>
    </citation>
    <scope>NUCLEOTIDE SEQUENCE [LARGE SCALE GENOMIC DNA]</scope>
    <source>
        <strain evidence="1 2">SCAWS-G2</strain>
    </source>
</reference>
<dbReference type="EMBL" id="CP035758">
    <property type="protein sequence ID" value="QBD75762.1"/>
    <property type="molecule type" value="Genomic_DNA"/>
</dbReference>
<keyword evidence="2" id="KW-1185">Reference proteome</keyword>
<protein>
    <submittedName>
        <fullName evidence="1">Uncharacterized protein</fullName>
    </submittedName>
</protein>
<dbReference type="Proteomes" id="UP000290365">
    <property type="component" value="Chromosome"/>
</dbReference>
<dbReference type="KEGG" id="kbs:EPA93_06985"/>
<sequence>MSNASNNQSCPPTQQTILTVLGRLNQAYRAYNPSLPSHMRVQLTTTFYQHYRWLLSWRIPFRFDQVQRCYLPLASLYNSMSGAY</sequence>
<evidence type="ECO:0000313" key="2">
    <source>
        <dbReference type="Proteomes" id="UP000290365"/>
    </source>
</evidence>
<dbReference type="AlphaFoldDB" id="A0A4P6JL93"/>
<proteinExistence type="predicted"/>
<organism evidence="1 2">
    <name type="scientific">Ktedonosporobacter rubrisoli</name>
    <dbReference type="NCBI Taxonomy" id="2509675"/>
    <lineage>
        <taxon>Bacteria</taxon>
        <taxon>Bacillati</taxon>
        <taxon>Chloroflexota</taxon>
        <taxon>Ktedonobacteria</taxon>
        <taxon>Ktedonobacterales</taxon>
        <taxon>Ktedonosporobacteraceae</taxon>
        <taxon>Ktedonosporobacter</taxon>
    </lineage>
</organism>
<accession>A0A4P6JL93</accession>
<name>A0A4P6JL93_KTERU</name>
<gene>
    <name evidence="1" type="ORF">EPA93_06985</name>
</gene>
<evidence type="ECO:0000313" key="1">
    <source>
        <dbReference type="EMBL" id="QBD75762.1"/>
    </source>
</evidence>